<keyword evidence="6 12" id="KW-0812">Transmembrane</keyword>
<dbReference type="AlphaFoldDB" id="A0A923S2R0"/>
<keyword evidence="8 14" id="KW-0418">Kinase</keyword>
<evidence type="ECO:0000256" key="6">
    <source>
        <dbReference type="ARBA" id="ARBA00022692"/>
    </source>
</evidence>
<dbReference type="SMART" id="SM00388">
    <property type="entry name" value="HisKA"/>
    <property type="match status" value="1"/>
</dbReference>
<dbReference type="CDD" id="cd00082">
    <property type="entry name" value="HisKA"/>
    <property type="match status" value="1"/>
</dbReference>
<dbReference type="GO" id="GO:0000155">
    <property type="term" value="F:phosphorelay sensor kinase activity"/>
    <property type="evidence" value="ECO:0007669"/>
    <property type="project" value="InterPro"/>
</dbReference>
<gene>
    <name evidence="14" type="ORF">H8R02_11285</name>
</gene>
<keyword evidence="5" id="KW-0808">Transferase</keyword>
<comment type="subcellular location">
    <subcellularLocation>
        <location evidence="2">Membrane</location>
        <topology evidence="2">Multi-pass membrane protein</topology>
    </subcellularLocation>
</comment>
<dbReference type="PROSITE" id="PS50109">
    <property type="entry name" value="HIS_KIN"/>
    <property type="match status" value="1"/>
</dbReference>
<comment type="catalytic activity">
    <reaction evidence="1">
        <text>ATP + protein L-histidine = ADP + protein N-phospho-L-histidine.</text>
        <dbReference type="EC" id="2.7.13.3"/>
    </reaction>
</comment>
<dbReference type="InterPro" id="IPR003661">
    <property type="entry name" value="HisK_dim/P_dom"/>
</dbReference>
<keyword evidence="7" id="KW-0547">Nucleotide-binding</keyword>
<dbReference type="Gene3D" id="1.10.287.130">
    <property type="match status" value="1"/>
</dbReference>
<sequence>MKPGNSLARDLFAWVLGGLGVVWASLLVAGWQAGQHEADELTDGHLASTSALLMAYANGSFMRESGARLPDTASDLRAHDYQQSLSVIIWDPRGNVLARSGDAPEPGFGSPEGFTTLSLGEPPQPWRAFSRWNDSHDRRVMVLLSERERDDLADDIAGQVIAPSLWLLPVVALVLGFAIHRGLRSLHELSQQVHALDVERGQQLDAAARPRELQGTVDAIDKLVVRYQAALERERSLASEFAHELRTPLASISLQARALQDADGAEVPALARRLEVDALRAAEVLSHLLALARASRTELAEAAQPVALGELAQRVVAEMAPQADRTGHELELVADAPLAVPGHAVLLELALRNLLENAVSHTPRGTHVRVEVDAPRRTLAVCDDASDAASDSATPALRLGLGLRVIEKVAAVHGARFEAGTNPAGAGRRYAITFPPQE</sequence>
<keyword evidence="10 12" id="KW-1133">Transmembrane helix</keyword>
<feature type="domain" description="Histidine kinase" evidence="13">
    <location>
        <begin position="240"/>
        <end position="438"/>
    </location>
</feature>
<evidence type="ECO:0000256" key="10">
    <source>
        <dbReference type="ARBA" id="ARBA00022989"/>
    </source>
</evidence>
<dbReference type="Gene3D" id="3.30.565.10">
    <property type="entry name" value="Histidine kinase-like ATPase, C-terminal domain"/>
    <property type="match status" value="1"/>
</dbReference>
<dbReference type="InterPro" id="IPR005467">
    <property type="entry name" value="His_kinase_dom"/>
</dbReference>
<evidence type="ECO:0000256" key="9">
    <source>
        <dbReference type="ARBA" id="ARBA00022840"/>
    </source>
</evidence>
<dbReference type="InterPro" id="IPR036097">
    <property type="entry name" value="HisK_dim/P_sf"/>
</dbReference>
<reference evidence="14" key="1">
    <citation type="submission" date="2020-08" db="EMBL/GenBank/DDBJ databases">
        <title>Ramlibacter sp. GTP1 16S ribosomal RNA gene genome sequencing and assembly.</title>
        <authorList>
            <person name="Kang M."/>
        </authorList>
    </citation>
    <scope>NUCLEOTIDE SEQUENCE</scope>
    <source>
        <strain evidence="14">GTP1</strain>
    </source>
</reference>
<dbReference type="SUPFAM" id="SSF47384">
    <property type="entry name" value="Homodimeric domain of signal transducing histidine kinase"/>
    <property type="match status" value="1"/>
</dbReference>
<evidence type="ECO:0000256" key="8">
    <source>
        <dbReference type="ARBA" id="ARBA00022777"/>
    </source>
</evidence>
<protein>
    <recommendedName>
        <fullName evidence="3">histidine kinase</fullName>
        <ecNumber evidence="3">2.7.13.3</ecNumber>
    </recommendedName>
</protein>
<evidence type="ECO:0000256" key="2">
    <source>
        <dbReference type="ARBA" id="ARBA00004141"/>
    </source>
</evidence>
<proteinExistence type="predicted"/>
<keyword evidence="4" id="KW-0597">Phosphoprotein</keyword>
<keyword evidence="11" id="KW-0902">Two-component regulatory system</keyword>
<evidence type="ECO:0000259" key="13">
    <source>
        <dbReference type="PROSITE" id="PS50109"/>
    </source>
</evidence>
<evidence type="ECO:0000256" key="4">
    <source>
        <dbReference type="ARBA" id="ARBA00022553"/>
    </source>
</evidence>
<evidence type="ECO:0000313" key="14">
    <source>
        <dbReference type="EMBL" id="MBC5765038.1"/>
    </source>
</evidence>
<dbReference type="Pfam" id="PF08521">
    <property type="entry name" value="2CSK_N"/>
    <property type="match status" value="1"/>
</dbReference>
<keyword evidence="12" id="KW-0472">Membrane</keyword>
<dbReference type="GO" id="GO:0005886">
    <property type="term" value="C:plasma membrane"/>
    <property type="evidence" value="ECO:0007669"/>
    <property type="project" value="TreeGrafter"/>
</dbReference>
<evidence type="ECO:0000256" key="1">
    <source>
        <dbReference type="ARBA" id="ARBA00000085"/>
    </source>
</evidence>
<accession>A0A923S2R0</accession>
<evidence type="ECO:0000256" key="11">
    <source>
        <dbReference type="ARBA" id="ARBA00023012"/>
    </source>
</evidence>
<dbReference type="Pfam" id="PF02518">
    <property type="entry name" value="HATPase_c"/>
    <property type="match status" value="1"/>
</dbReference>
<dbReference type="PANTHER" id="PTHR45436:SF14">
    <property type="entry name" value="SENSOR PROTEIN QSEC"/>
    <property type="match status" value="1"/>
</dbReference>
<organism evidence="14 15">
    <name type="scientific">Ramlibacter albus</name>
    <dbReference type="NCBI Taxonomy" id="2079448"/>
    <lineage>
        <taxon>Bacteria</taxon>
        <taxon>Pseudomonadati</taxon>
        <taxon>Pseudomonadota</taxon>
        <taxon>Betaproteobacteria</taxon>
        <taxon>Burkholderiales</taxon>
        <taxon>Comamonadaceae</taxon>
        <taxon>Ramlibacter</taxon>
    </lineage>
</organism>
<dbReference type="PANTHER" id="PTHR45436">
    <property type="entry name" value="SENSOR HISTIDINE KINASE YKOH"/>
    <property type="match status" value="1"/>
</dbReference>
<evidence type="ECO:0000256" key="3">
    <source>
        <dbReference type="ARBA" id="ARBA00012438"/>
    </source>
</evidence>
<name>A0A923S2R0_9BURK</name>
<dbReference type="InterPro" id="IPR050428">
    <property type="entry name" value="TCS_sensor_his_kinase"/>
</dbReference>
<keyword evidence="9" id="KW-0067">ATP-binding</keyword>
<dbReference type="InterPro" id="IPR003594">
    <property type="entry name" value="HATPase_dom"/>
</dbReference>
<dbReference type="EMBL" id="JACORU010000003">
    <property type="protein sequence ID" value="MBC5765038.1"/>
    <property type="molecule type" value="Genomic_DNA"/>
</dbReference>
<dbReference type="Pfam" id="PF00512">
    <property type="entry name" value="HisKA"/>
    <property type="match status" value="1"/>
</dbReference>
<dbReference type="InterPro" id="IPR013727">
    <property type="entry name" value="2CSK_N"/>
</dbReference>
<dbReference type="GO" id="GO:0005524">
    <property type="term" value="F:ATP binding"/>
    <property type="evidence" value="ECO:0007669"/>
    <property type="project" value="UniProtKB-KW"/>
</dbReference>
<feature type="transmembrane region" description="Helical" evidence="12">
    <location>
        <begin position="12"/>
        <end position="33"/>
    </location>
</feature>
<evidence type="ECO:0000256" key="12">
    <source>
        <dbReference type="SAM" id="Phobius"/>
    </source>
</evidence>
<dbReference type="InterPro" id="IPR036890">
    <property type="entry name" value="HATPase_C_sf"/>
</dbReference>
<comment type="caution">
    <text evidence="14">The sequence shown here is derived from an EMBL/GenBank/DDBJ whole genome shotgun (WGS) entry which is preliminary data.</text>
</comment>
<dbReference type="SMART" id="SM00387">
    <property type="entry name" value="HATPase_c"/>
    <property type="match status" value="1"/>
</dbReference>
<evidence type="ECO:0000313" key="15">
    <source>
        <dbReference type="Proteomes" id="UP000596827"/>
    </source>
</evidence>
<dbReference type="Proteomes" id="UP000596827">
    <property type="component" value="Unassembled WGS sequence"/>
</dbReference>
<evidence type="ECO:0000256" key="7">
    <source>
        <dbReference type="ARBA" id="ARBA00022741"/>
    </source>
</evidence>
<keyword evidence="15" id="KW-1185">Reference proteome</keyword>
<dbReference type="RefSeq" id="WP_187081490.1">
    <property type="nucleotide sequence ID" value="NZ_JACORU010000003.1"/>
</dbReference>
<dbReference type="SUPFAM" id="SSF55874">
    <property type="entry name" value="ATPase domain of HSP90 chaperone/DNA topoisomerase II/histidine kinase"/>
    <property type="match status" value="1"/>
</dbReference>
<evidence type="ECO:0000256" key="5">
    <source>
        <dbReference type="ARBA" id="ARBA00022679"/>
    </source>
</evidence>
<dbReference type="EC" id="2.7.13.3" evidence="3"/>